<dbReference type="AlphaFoldDB" id="A0A1B6L4P7"/>
<name>A0A1B6L4P7_9HEMI</name>
<keyword evidence="1" id="KW-0040">ANK repeat</keyword>
<dbReference type="EMBL" id="GEBQ01021289">
    <property type="protein sequence ID" value="JAT18688.1"/>
    <property type="molecule type" value="Transcribed_RNA"/>
</dbReference>
<dbReference type="PANTHER" id="PTHR24157:SF3">
    <property type="entry name" value="ANKYRIN REPEAT, SAM AND BASIC LEUCINE ZIPPER DOMAIN-CONTAINING PROTEIN 1"/>
    <property type="match status" value="1"/>
</dbReference>
<feature type="repeat" description="ANK" evidence="1">
    <location>
        <begin position="195"/>
        <end position="227"/>
    </location>
</feature>
<dbReference type="InterPro" id="IPR013761">
    <property type="entry name" value="SAM/pointed_sf"/>
</dbReference>
<proteinExistence type="predicted"/>
<accession>A0A1B6L4P7</accession>
<evidence type="ECO:0000259" key="2">
    <source>
        <dbReference type="PROSITE" id="PS50105"/>
    </source>
</evidence>
<dbReference type="SUPFAM" id="SSF47769">
    <property type="entry name" value="SAM/Pointed domain"/>
    <property type="match status" value="1"/>
</dbReference>
<dbReference type="SMART" id="SM00248">
    <property type="entry name" value="ANK"/>
    <property type="match status" value="6"/>
</dbReference>
<dbReference type="InterPro" id="IPR001660">
    <property type="entry name" value="SAM"/>
</dbReference>
<dbReference type="SUPFAM" id="SSF48403">
    <property type="entry name" value="Ankyrin repeat"/>
    <property type="match status" value="1"/>
</dbReference>
<dbReference type="Pfam" id="PF12796">
    <property type="entry name" value="Ank_2"/>
    <property type="match status" value="2"/>
</dbReference>
<sequence length="491" mass="56130">RLERFLLHFQADMSSNIIYCRPAGMSDDEHSEDEFEFSDSNDYFYKNKKVCFDELPESKESLFYSALKYEKIDTMKSMLANGFHVDQPLSGGWSPLMHACSFCFVPAIEFLIKAQANVNFNKELFTPMMALCNSSSTNEEELLKCLDLLLKHGANVNATDRHASTALMYASSCGHLELVRRLLENKCDVNIQDTEGWSALFHAVVGGHEDVVQLLLQGKARLDLIDRRRRTAFQLALEKGYEDIAKLVCSKTEKRRLLEEENSTLPDKKIIKDPVEELIGQLPGPNAKSVSGFSSDVNKLLLAMQLGHIGKQFSAKNIQLNEFLLTTDERLKELGVRFSVHRQRILNSIRKFHLHQWNKASLGMKPQNQQMDVEDGIRLMCNVTKHLHILNATVNYIRVHQPIPIQPEVFKMCENVLHQLDLINGELKVIHSFASNLDHKEKLEPVDLIKPKKESRRYFLTVLASSVFIGFIFWRKSVSISIPNLLHFGVK</sequence>
<dbReference type="Pfam" id="PF00536">
    <property type="entry name" value="SAM_1"/>
    <property type="match status" value="1"/>
</dbReference>
<dbReference type="PROSITE" id="PS50088">
    <property type="entry name" value="ANK_REPEAT"/>
    <property type="match status" value="2"/>
</dbReference>
<dbReference type="PROSITE" id="PS50297">
    <property type="entry name" value="ANK_REP_REGION"/>
    <property type="match status" value="2"/>
</dbReference>
<protein>
    <recommendedName>
        <fullName evidence="2">SAM domain-containing protein</fullName>
    </recommendedName>
</protein>
<organism evidence="3">
    <name type="scientific">Graphocephala atropunctata</name>
    <dbReference type="NCBI Taxonomy" id="36148"/>
    <lineage>
        <taxon>Eukaryota</taxon>
        <taxon>Metazoa</taxon>
        <taxon>Ecdysozoa</taxon>
        <taxon>Arthropoda</taxon>
        <taxon>Hexapoda</taxon>
        <taxon>Insecta</taxon>
        <taxon>Pterygota</taxon>
        <taxon>Neoptera</taxon>
        <taxon>Paraneoptera</taxon>
        <taxon>Hemiptera</taxon>
        <taxon>Auchenorrhyncha</taxon>
        <taxon>Membracoidea</taxon>
        <taxon>Cicadellidae</taxon>
        <taxon>Cicadellinae</taxon>
        <taxon>Cicadellini</taxon>
        <taxon>Graphocephala</taxon>
    </lineage>
</organism>
<dbReference type="PANTHER" id="PTHR24157">
    <property type="entry name" value="ANKYRIN REPEAT, SAM AND BASIC LEUCINE ZIPPER DOMAIN-CONTAINING PROTEIN 1"/>
    <property type="match status" value="1"/>
</dbReference>
<dbReference type="Gene3D" id="1.25.40.20">
    <property type="entry name" value="Ankyrin repeat-containing domain"/>
    <property type="match status" value="1"/>
</dbReference>
<dbReference type="GO" id="GO:0071546">
    <property type="term" value="C:pi-body"/>
    <property type="evidence" value="ECO:0007669"/>
    <property type="project" value="TreeGrafter"/>
</dbReference>
<reference evidence="3" key="1">
    <citation type="submission" date="2015-11" db="EMBL/GenBank/DDBJ databases">
        <title>De novo transcriptome assembly of four potential Pierce s Disease insect vectors from Arizona vineyards.</title>
        <authorList>
            <person name="Tassone E.E."/>
        </authorList>
    </citation>
    <scope>NUCLEOTIDE SEQUENCE</scope>
</reference>
<dbReference type="InterPro" id="IPR036770">
    <property type="entry name" value="Ankyrin_rpt-contain_sf"/>
</dbReference>
<evidence type="ECO:0000313" key="3">
    <source>
        <dbReference type="EMBL" id="JAT18688.1"/>
    </source>
</evidence>
<feature type="repeat" description="ANK" evidence="1">
    <location>
        <begin position="162"/>
        <end position="194"/>
    </location>
</feature>
<dbReference type="PROSITE" id="PS50105">
    <property type="entry name" value="SAM_DOMAIN"/>
    <property type="match status" value="1"/>
</dbReference>
<dbReference type="InterPro" id="IPR002110">
    <property type="entry name" value="Ankyrin_rpt"/>
</dbReference>
<evidence type="ECO:0000256" key="1">
    <source>
        <dbReference type="PROSITE-ProRule" id="PRU00023"/>
    </source>
</evidence>
<dbReference type="Gene3D" id="1.10.150.50">
    <property type="entry name" value="Transcription Factor, Ets-1"/>
    <property type="match status" value="1"/>
</dbReference>
<gene>
    <name evidence="3" type="ORF">g.93</name>
</gene>
<feature type="non-terminal residue" evidence="3">
    <location>
        <position position="1"/>
    </location>
</feature>
<feature type="domain" description="SAM" evidence="2">
    <location>
        <begin position="292"/>
        <end position="355"/>
    </location>
</feature>